<sequence length="321" mass="34768">MNDPRREIAATVADTGRPEAESALRVLRLAFGWAAEVLEQVDDSAGGSHALGALFALDEALEEGRTLDARLPGLLAAAAPGDRVAGDVEDRMRRHTELTEQVAAARADLAGLRAAEEALANRLAEHETLRRQVDELRRRERLVLALDALQEQQEVITDRLAALRGRDTGVEEALRTSSDALVRLSEDQLAVLAPQTRQLLDRAAAAQGELADAEDKYGQGIGQLAACQTRLAQIQETYGARLASLRRYAAADRDLARALGEPRGAAAGTATPRQHLSLAEVEAAAADMERRLRAADECLHQVIAEREARDHEGRSVVPWAR</sequence>
<organism evidence="2 3">
    <name type="scientific">Streptomyces yokosukanensis</name>
    <dbReference type="NCBI Taxonomy" id="67386"/>
    <lineage>
        <taxon>Bacteria</taxon>
        <taxon>Bacillati</taxon>
        <taxon>Actinomycetota</taxon>
        <taxon>Actinomycetes</taxon>
        <taxon>Kitasatosporales</taxon>
        <taxon>Streptomycetaceae</taxon>
        <taxon>Streptomyces</taxon>
    </lineage>
</organism>
<dbReference type="OrthoDB" id="4201767at2"/>
<feature type="coiled-coil region" evidence="1">
    <location>
        <begin position="95"/>
        <end position="166"/>
    </location>
</feature>
<evidence type="ECO:0000313" key="2">
    <source>
        <dbReference type="EMBL" id="KUN06181.1"/>
    </source>
</evidence>
<comment type="caution">
    <text evidence="2">The sequence shown here is derived from an EMBL/GenBank/DDBJ whole genome shotgun (WGS) entry which is preliminary data.</text>
</comment>
<keyword evidence="3" id="KW-1185">Reference proteome</keyword>
<protein>
    <submittedName>
        <fullName evidence="2">Uncharacterized protein</fullName>
    </submittedName>
</protein>
<reference evidence="2 3" key="1">
    <citation type="submission" date="2015-10" db="EMBL/GenBank/DDBJ databases">
        <title>Draft genome sequence of Streptomyces yokosukanensis DSM 40224, type strain for the species Streptomyces yokosukanensis.</title>
        <authorList>
            <person name="Ruckert C."/>
            <person name="Winkler A."/>
            <person name="Kalinowski J."/>
            <person name="Kampfer P."/>
            <person name="Glaeser S."/>
        </authorList>
    </citation>
    <scope>NUCLEOTIDE SEQUENCE [LARGE SCALE GENOMIC DNA]</scope>
    <source>
        <strain evidence="2 3">DSM 40224</strain>
    </source>
</reference>
<accession>A0A101P757</accession>
<name>A0A101P757_9ACTN</name>
<dbReference type="RefSeq" id="WP_067122675.1">
    <property type="nucleotide sequence ID" value="NZ_JBFACD010000005.1"/>
</dbReference>
<dbReference type="STRING" id="67386.AQI95_14905"/>
<evidence type="ECO:0000313" key="3">
    <source>
        <dbReference type="Proteomes" id="UP000053127"/>
    </source>
</evidence>
<proteinExistence type="predicted"/>
<evidence type="ECO:0000256" key="1">
    <source>
        <dbReference type="SAM" id="Coils"/>
    </source>
</evidence>
<keyword evidence="1" id="KW-0175">Coiled coil</keyword>
<dbReference type="Proteomes" id="UP000053127">
    <property type="component" value="Unassembled WGS sequence"/>
</dbReference>
<gene>
    <name evidence="2" type="ORF">AQI95_14905</name>
</gene>
<dbReference type="EMBL" id="LMWN01000018">
    <property type="protein sequence ID" value="KUN06181.1"/>
    <property type="molecule type" value="Genomic_DNA"/>
</dbReference>
<dbReference type="AlphaFoldDB" id="A0A101P757"/>